<dbReference type="InterPro" id="IPR000160">
    <property type="entry name" value="GGDEF_dom"/>
</dbReference>
<dbReference type="PANTHER" id="PTHR44757:SF2">
    <property type="entry name" value="BIOFILM ARCHITECTURE MAINTENANCE PROTEIN MBAA"/>
    <property type="match status" value="1"/>
</dbReference>
<gene>
    <name evidence="5" type="ORF">J21TS3_12820</name>
</gene>
<feature type="transmembrane region" description="Helical" evidence="1">
    <location>
        <begin position="159"/>
        <end position="179"/>
    </location>
</feature>
<sequence>MSYDSKSLLTTRSELSIFLLQETYNHWVVILSLIIAVFASYSALNLASKISGSQGSTQKWWLIAGSCVMGCGVWAMHFVGMLAFHLNVHIHYDLSVTLLSMLCSIVASFIAFQILLSKRIDWRKFGVSGFIMGSGIVAMHYTGMAAMRLPATVAYDRGYWLLSAAIALAASYVALFLFIKFRDNVSVSWWKWASALLMGIAICGMHFTGMGAADFWCGDASALIATDNGEVNLVLLSGVTLATFFMLMVSWGAMFFDRHVLEKMAYSDPLTGLPNRHDLNRFLKDGVDGSRETAVIFIDLDRFKTSNDTLGHDIGDMLVQEVGRRLSGLTGEGRKVFRLGGDEFLIAAERCSQDQAEQLAGDILEAITKPFDLKGNELYITASVGISLAPKHGTDRESLLKASDTAMYNAKKAGKNRFCVFDDEMDQMLLRRLELEKDMRGALERKEFYIVYQPKWNALTEKAVGFESLMRWPHPKFGDVSPSEFIPIAEETGLIIPMTRWVFSEVGKLLQQWMEKGVPLLPVSINVSVRLFESRQLIEMTRTLLESANLSPHVIELEITESMMLYDVKDMIRQLSELRSLGVRISMDDFGSGYSSLGTLDQIPIDTIKIDQLFIRESDSPAKRAIVGAIIEMALNLQLDLVAEGVETVEQIDFLRSSGCNVMQGYYYGKPMDVSEMDNWIARNMDERLTEDSRL</sequence>
<dbReference type="CDD" id="cd01948">
    <property type="entry name" value="EAL"/>
    <property type="match status" value="1"/>
</dbReference>
<feature type="transmembrane region" description="Helical" evidence="1">
    <location>
        <begin position="233"/>
        <end position="256"/>
    </location>
</feature>
<comment type="caution">
    <text evidence="5">The sequence shown here is derived from an EMBL/GenBank/DDBJ whole genome shotgun (WGS) entry which is preliminary data.</text>
</comment>
<dbReference type="SUPFAM" id="SSF55073">
    <property type="entry name" value="Nucleotide cyclase"/>
    <property type="match status" value="1"/>
</dbReference>
<dbReference type="InterPro" id="IPR052155">
    <property type="entry name" value="Biofilm_reg_signaling"/>
</dbReference>
<accession>A0ABQ4LT57</accession>
<organism evidence="5 6">
    <name type="scientific">Paenibacillus cookii</name>
    <dbReference type="NCBI Taxonomy" id="157839"/>
    <lineage>
        <taxon>Bacteria</taxon>
        <taxon>Bacillati</taxon>
        <taxon>Bacillota</taxon>
        <taxon>Bacilli</taxon>
        <taxon>Bacillales</taxon>
        <taxon>Paenibacillaceae</taxon>
        <taxon>Paenibacillus</taxon>
    </lineage>
</organism>
<dbReference type="InterPro" id="IPR001633">
    <property type="entry name" value="EAL_dom"/>
</dbReference>
<feature type="transmembrane region" description="Helical" evidence="1">
    <location>
        <begin position="96"/>
        <end position="115"/>
    </location>
</feature>
<feature type="domain" description="MHYT" evidence="4">
    <location>
        <begin position="24"/>
        <end position="216"/>
    </location>
</feature>
<keyword evidence="1" id="KW-0812">Transmembrane</keyword>
<dbReference type="PROSITE" id="PS50924">
    <property type="entry name" value="MHYT"/>
    <property type="match status" value="1"/>
</dbReference>
<dbReference type="SMART" id="SM00052">
    <property type="entry name" value="EAL"/>
    <property type="match status" value="1"/>
</dbReference>
<keyword evidence="1" id="KW-1133">Transmembrane helix</keyword>
<feature type="domain" description="GGDEF" evidence="3">
    <location>
        <begin position="291"/>
        <end position="423"/>
    </location>
</feature>
<dbReference type="Pfam" id="PF03707">
    <property type="entry name" value="MHYT"/>
    <property type="match status" value="2"/>
</dbReference>
<dbReference type="Proteomes" id="UP000680638">
    <property type="component" value="Unassembled WGS sequence"/>
</dbReference>
<feature type="domain" description="EAL" evidence="2">
    <location>
        <begin position="432"/>
        <end position="685"/>
    </location>
</feature>
<dbReference type="Gene3D" id="3.20.20.450">
    <property type="entry name" value="EAL domain"/>
    <property type="match status" value="1"/>
</dbReference>
<evidence type="ECO:0000313" key="6">
    <source>
        <dbReference type="Proteomes" id="UP000680638"/>
    </source>
</evidence>
<evidence type="ECO:0000259" key="2">
    <source>
        <dbReference type="PROSITE" id="PS50883"/>
    </source>
</evidence>
<reference evidence="5 6" key="1">
    <citation type="submission" date="2021-03" db="EMBL/GenBank/DDBJ databases">
        <title>Antimicrobial resistance genes in bacteria isolated from Japanese honey, and their potential for conferring macrolide and lincosamide resistance in the American foulbrood pathogen Paenibacillus larvae.</title>
        <authorList>
            <person name="Okamoto M."/>
            <person name="Kumagai M."/>
            <person name="Kanamori H."/>
            <person name="Takamatsu D."/>
        </authorList>
    </citation>
    <scope>NUCLEOTIDE SEQUENCE [LARGE SCALE GENOMIC DNA]</scope>
    <source>
        <strain evidence="5 6">J21TS3</strain>
    </source>
</reference>
<evidence type="ECO:0000259" key="4">
    <source>
        <dbReference type="PROSITE" id="PS50924"/>
    </source>
</evidence>
<dbReference type="SUPFAM" id="SSF141868">
    <property type="entry name" value="EAL domain-like"/>
    <property type="match status" value="1"/>
</dbReference>
<evidence type="ECO:0000256" key="1">
    <source>
        <dbReference type="PROSITE-ProRule" id="PRU00244"/>
    </source>
</evidence>
<feature type="transmembrane region" description="Helical" evidence="1">
    <location>
        <begin position="191"/>
        <end position="213"/>
    </location>
</feature>
<dbReference type="Pfam" id="PF00563">
    <property type="entry name" value="EAL"/>
    <property type="match status" value="1"/>
</dbReference>
<dbReference type="NCBIfam" id="TIGR00254">
    <property type="entry name" value="GGDEF"/>
    <property type="match status" value="1"/>
</dbReference>
<dbReference type="InterPro" id="IPR035919">
    <property type="entry name" value="EAL_sf"/>
</dbReference>
<dbReference type="Pfam" id="PF00990">
    <property type="entry name" value="GGDEF"/>
    <property type="match status" value="1"/>
</dbReference>
<dbReference type="InterPro" id="IPR043128">
    <property type="entry name" value="Rev_trsase/Diguanyl_cyclase"/>
</dbReference>
<dbReference type="CDD" id="cd01949">
    <property type="entry name" value="GGDEF"/>
    <property type="match status" value="1"/>
</dbReference>
<feature type="transmembrane region" description="Helical" evidence="1">
    <location>
        <begin position="127"/>
        <end position="147"/>
    </location>
</feature>
<evidence type="ECO:0000313" key="5">
    <source>
        <dbReference type="EMBL" id="GIO66461.1"/>
    </source>
</evidence>
<feature type="transmembrane region" description="Helical" evidence="1">
    <location>
        <begin position="60"/>
        <end position="84"/>
    </location>
</feature>
<dbReference type="Gene3D" id="3.30.70.270">
    <property type="match status" value="1"/>
</dbReference>
<name>A0ABQ4LT57_9BACL</name>
<dbReference type="PROSITE" id="PS50887">
    <property type="entry name" value="GGDEF"/>
    <property type="match status" value="1"/>
</dbReference>
<keyword evidence="6" id="KW-1185">Reference proteome</keyword>
<keyword evidence="1" id="KW-0472">Membrane</keyword>
<dbReference type="PANTHER" id="PTHR44757">
    <property type="entry name" value="DIGUANYLATE CYCLASE DGCP"/>
    <property type="match status" value="1"/>
</dbReference>
<dbReference type="PROSITE" id="PS50883">
    <property type="entry name" value="EAL"/>
    <property type="match status" value="1"/>
</dbReference>
<dbReference type="InterPro" id="IPR005330">
    <property type="entry name" value="MHYT_dom"/>
</dbReference>
<dbReference type="InterPro" id="IPR029787">
    <property type="entry name" value="Nucleotide_cyclase"/>
</dbReference>
<feature type="transmembrane region" description="Helical" evidence="1">
    <location>
        <begin position="27"/>
        <end position="48"/>
    </location>
</feature>
<dbReference type="SMART" id="SM00267">
    <property type="entry name" value="GGDEF"/>
    <property type="match status" value="1"/>
</dbReference>
<proteinExistence type="predicted"/>
<protein>
    <submittedName>
        <fullName evidence="5">Bifunctional diguanylate cyclase/phosphodiesterase</fullName>
    </submittedName>
</protein>
<evidence type="ECO:0000259" key="3">
    <source>
        <dbReference type="PROSITE" id="PS50887"/>
    </source>
</evidence>
<dbReference type="EMBL" id="BORW01000004">
    <property type="protein sequence ID" value="GIO66461.1"/>
    <property type="molecule type" value="Genomic_DNA"/>
</dbReference>